<feature type="region of interest" description="Disordered" evidence="8">
    <location>
        <begin position="1870"/>
        <end position="1898"/>
    </location>
</feature>
<feature type="compositionally biased region" description="Basic and acidic residues" evidence="8">
    <location>
        <begin position="1985"/>
        <end position="2004"/>
    </location>
</feature>
<dbReference type="InterPro" id="IPR027417">
    <property type="entry name" value="P-loop_NTPase"/>
</dbReference>
<dbReference type="GO" id="GO:0005875">
    <property type="term" value="C:microtubule associated complex"/>
    <property type="evidence" value="ECO:0007669"/>
    <property type="project" value="TreeGrafter"/>
</dbReference>
<dbReference type="Pfam" id="PF00225">
    <property type="entry name" value="Kinesin"/>
    <property type="match status" value="1"/>
</dbReference>
<keyword evidence="3 6" id="KW-0547">Nucleotide-binding</keyword>
<feature type="binding site" evidence="6">
    <location>
        <begin position="62"/>
        <end position="69"/>
    </location>
    <ligand>
        <name>ATP</name>
        <dbReference type="ChEBI" id="CHEBI:30616"/>
    </ligand>
</feature>
<evidence type="ECO:0000313" key="11">
    <source>
        <dbReference type="Proteomes" id="UP000014254"/>
    </source>
</evidence>
<reference evidence="11" key="1">
    <citation type="submission" date="2013-05" db="EMBL/GenBank/DDBJ databases">
        <title>The Genome sequence of Mucor circinelloides f. circinelloides 1006PhL.</title>
        <authorList>
            <consortium name="The Broad Institute Genomics Platform"/>
            <person name="Cuomo C."/>
            <person name="Earl A."/>
            <person name="Findley K."/>
            <person name="Lee S.C."/>
            <person name="Walker B."/>
            <person name="Young S."/>
            <person name="Zeng Q."/>
            <person name="Gargeya S."/>
            <person name="Fitzgerald M."/>
            <person name="Haas B."/>
            <person name="Abouelleil A."/>
            <person name="Allen A.W."/>
            <person name="Alvarado L."/>
            <person name="Arachchi H.M."/>
            <person name="Berlin A.M."/>
            <person name="Chapman S.B."/>
            <person name="Gainer-Dewar J."/>
            <person name="Goldberg J."/>
            <person name="Griggs A."/>
            <person name="Gujja S."/>
            <person name="Hansen M."/>
            <person name="Howarth C."/>
            <person name="Imamovic A."/>
            <person name="Ireland A."/>
            <person name="Larimer J."/>
            <person name="McCowan C."/>
            <person name="Murphy C."/>
            <person name="Pearson M."/>
            <person name="Poon T.W."/>
            <person name="Priest M."/>
            <person name="Roberts A."/>
            <person name="Saif S."/>
            <person name="Shea T."/>
            <person name="Sisk P."/>
            <person name="Sykes S."/>
            <person name="Wortman J."/>
            <person name="Nusbaum C."/>
            <person name="Birren B."/>
        </authorList>
    </citation>
    <scope>NUCLEOTIDE SEQUENCE [LARGE SCALE GENOMIC DNA]</scope>
    <source>
        <strain evidence="11">1006PhL</strain>
    </source>
</reference>
<dbReference type="GO" id="GO:0007018">
    <property type="term" value="P:microtubule-based movement"/>
    <property type="evidence" value="ECO:0007669"/>
    <property type="project" value="InterPro"/>
</dbReference>
<feature type="compositionally biased region" description="Low complexity" evidence="8">
    <location>
        <begin position="111"/>
        <end position="125"/>
    </location>
</feature>
<feature type="region of interest" description="Disordered" evidence="8">
    <location>
        <begin position="1756"/>
        <end position="1783"/>
    </location>
</feature>
<feature type="compositionally biased region" description="Pro residues" evidence="8">
    <location>
        <begin position="1605"/>
        <end position="1614"/>
    </location>
</feature>
<keyword evidence="6" id="KW-0505">Motor protein</keyword>
<sequence>MANDDVLKIHDKTVQVVPQNKLFTFDHVFGTTSTQSEIFSTLGDSLIRKFIEGYNITILAYGQTSSGKTYTMGTAANGNGMNSVDEGIVPRSMALLFDLLHNSNNDSANRPISPTPSISSSTSTSNKSGSRLRPKSRIANRSSHIPHVSNNNNNNNNPHKTKFTVKVSFIEIYNEDLHDLLNSAPIDELPPITIREDTKGRIYWTGVKEVLVHSTDDVLYYLEQGTQNRATGATDMNEKSSRSHAIFSVSLKQEKWIPSTSSNDGNKKPRPTSSMSMRSTTPMSNSRLFSAANGNQQPEDGEWLITTSKFHFVDLAGSERLKRTAAEGDRRKEGININAGLLALGNVISALGDPSKKNVHVPYRDSKLTRLLQDSLGGSATTLMIACASPVEYNLAETLNTLQYANRARNIKNRSEKNQVEEWMTTENIELLRTMIGKLKNELNYLKAHSSSKTTHPQHVSVSGAHNEDMLDDLSSTSSSITSPSLEDTYHEQRLLISDLQRQLEELDGEASVTRERNRIVEKELQRIRLLESMTRSNNTKEEQVDFQHLVEPVIEEYEKSVAKLESQLALTRAALNHSDMGYEEQQTKIGQLEGLLRTQEQTISELRLRLSKILEREQNNETYIHELESKLMKSASETTKDQEMLNELKNRIMKFKETDENTEQYILNLEQRLAAGDAERARLQASVEDLEAKIEAKERTNVELLKRLSKTTSDTSTEKLILKELDAVNAKYKELEGERDSLQLQISQLQKENRRVSSHSLAESKNNDNLNPNDSLQDELSSRRLSNSSALNNNGKPFKNRKSFADETETASSVAALNLLQAEMRLKEETERANHLQLTIDRLQYDHAETAKELDEVLQRYHETLEQLDFLERESSSTAAHIAEELPGGATSSLDLSKEIAQAKEDEHEQQKQNFANQIQDLQHRIQSLNNKLAIKDSELDMAKDRVQKLEQELAVANKQIDILRQLESDHNAAEEVEHILDNLHSQPAKADSVDEQTEALKALLASEKKQSSHWKLAHSELQQDMEKLALDLDGKERYISQLKEEEDNRSELKSQLDESNQQAILLQKRLAETLASLTVLKISHDSLQKKLQQLSEKDQSIQQDQQRAPVVDHDTTATLEKELSKHAQEKSELLDKHQSELAVVQHSMETKINEINTLLKETTLDKDNALQRLLALEQELKDQAESAQNSNYLEQEKMLESHNAQIMQLTQQFDISSNELKAQIVSLQQELDSSRTVHQQLIEKHNTEIAELTENFEKTSQQLLDRISEVEQELEESKAMQEQLLADHDEEVMELSKNFESATRELEDQISKLESELEASKDLHEEILSSHSQRLREVKSEQTEASQKHIEQLQAELETLKSSQQGILDTHTNTVSGIKMQHEQLVGRLETQVSALQSELEELNKTHTEQLRDVQAQHEKHLDDKVNQGQSLLRQAQAELDVLKAENIKLAADLEQQERASSATLEAMQALKNEHQDQLNAINKQHQIALDEEIQHGRNLIQQIQAELDTHKGENEKLSAVLKEQEHSLQALEELKKSHSDKLSLVQSEHKELLSQQIQLVNRLQTELDHHKSENSQLSIALREQQQASKDELFALQSRLVNIPPPASPTSPLPQQQQQPEMVPIPKNSNSDRVSKKIALLESQLATAQTTHTTPLRNQVSALQSQLQDEVDKNRDLVFKLATLETTLDAKHQELLAELKAQHQKEMSDTVAASAAASAALERQKQELSSTTAAHDANDELSPQLASLNATNNHVDNNKQMSQKQQEQEEGEEGQLMDTNNDHGTTTIKKLTQELENLRTDYSKKEDQMQQLREENSEYTLLASELEKEINRMTHEIEDLQFSEELVHQLLQLYDLNDQHQLMDTVMEDRKRSTMSIQQANQARADAEAKAKQVEQEMARAEEAAAAAATATAAAAAATASAEASRATQAKSSDNNNDNIDGSGAISQQQGPSSTSFKELQQELEKCRQQIKDMPSQQDMSDLQDKLTEEKKKHEQSERARKKLEKQLEELLSKKSSFMCF</sequence>
<dbReference type="OrthoDB" id="3176171at2759"/>
<proteinExistence type="inferred from homology"/>
<name>S2JDS6_MUCC1</name>
<organism evidence="10 11">
    <name type="scientific">Mucor circinelloides f. circinelloides (strain 1006PhL)</name>
    <name type="common">Mucormycosis agent</name>
    <name type="synonym">Calyptromyces circinelloides</name>
    <dbReference type="NCBI Taxonomy" id="1220926"/>
    <lineage>
        <taxon>Eukaryota</taxon>
        <taxon>Fungi</taxon>
        <taxon>Fungi incertae sedis</taxon>
        <taxon>Mucoromycota</taxon>
        <taxon>Mucoromycotina</taxon>
        <taxon>Mucoromycetes</taxon>
        <taxon>Mucorales</taxon>
        <taxon>Mucorineae</taxon>
        <taxon>Mucoraceae</taxon>
        <taxon>Mucor</taxon>
    </lineage>
</organism>
<keyword evidence="4 6" id="KW-0067">ATP-binding</keyword>
<feature type="region of interest" description="Disordered" evidence="8">
    <location>
        <begin position="257"/>
        <end position="296"/>
    </location>
</feature>
<accession>S2JDS6</accession>
<feature type="region of interest" description="Disordered" evidence="8">
    <location>
        <begin position="107"/>
        <end position="160"/>
    </location>
</feature>
<dbReference type="VEuPathDB" id="FungiDB:HMPREF1544_04752"/>
<dbReference type="PROSITE" id="PS50067">
    <property type="entry name" value="KINESIN_MOTOR_2"/>
    <property type="match status" value="1"/>
</dbReference>
<comment type="similarity">
    <text evidence="6">Belongs to the TRAFAC class myosin-kinesin ATPase superfamily. Kinesin family.</text>
</comment>
<keyword evidence="11" id="KW-1185">Reference proteome</keyword>
<evidence type="ECO:0000259" key="9">
    <source>
        <dbReference type="PROSITE" id="PS50067"/>
    </source>
</evidence>
<dbReference type="GO" id="GO:0051231">
    <property type="term" value="P:spindle elongation"/>
    <property type="evidence" value="ECO:0007669"/>
    <property type="project" value="TreeGrafter"/>
</dbReference>
<dbReference type="SUPFAM" id="SSF52540">
    <property type="entry name" value="P-loop containing nucleoside triphosphate hydrolases"/>
    <property type="match status" value="1"/>
</dbReference>
<feature type="coiled-coil region" evidence="7">
    <location>
        <begin position="1027"/>
        <end position="1583"/>
    </location>
</feature>
<dbReference type="GO" id="GO:0005737">
    <property type="term" value="C:cytoplasm"/>
    <property type="evidence" value="ECO:0007669"/>
    <property type="project" value="UniProtKB-SubCell"/>
</dbReference>
<dbReference type="InterPro" id="IPR001752">
    <property type="entry name" value="Kinesin_motor_dom"/>
</dbReference>
<dbReference type="PANTHER" id="PTHR47969:SF15">
    <property type="entry name" value="CHROMOSOME-ASSOCIATED KINESIN KIF4A-RELATED"/>
    <property type="match status" value="1"/>
</dbReference>
<keyword evidence="2" id="KW-0963">Cytoplasm</keyword>
<feature type="compositionally biased region" description="Low complexity" evidence="8">
    <location>
        <begin position="1615"/>
        <end position="1628"/>
    </location>
</feature>
<feature type="region of interest" description="Disordered" evidence="8">
    <location>
        <begin position="756"/>
        <end position="806"/>
    </location>
</feature>
<protein>
    <recommendedName>
        <fullName evidence="9">Kinesin motor domain-containing protein</fullName>
    </recommendedName>
</protein>
<dbReference type="Proteomes" id="UP000014254">
    <property type="component" value="Unassembled WGS sequence"/>
</dbReference>
<dbReference type="Gene3D" id="3.40.850.10">
    <property type="entry name" value="Kinesin motor domain"/>
    <property type="match status" value="1"/>
</dbReference>
<gene>
    <name evidence="10" type="ORF">HMPREF1544_04752</name>
</gene>
<dbReference type="PRINTS" id="PR00380">
    <property type="entry name" value="KINESINHEAVY"/>
</dbReference>
<feature type="compositionally biased region" description="Polar residues" evidence="8">
    <location>
        <begin position="759"/>
        <end position="780"/>
    </location>
</feature>
<dbReference type="PROSITE" id="PS00411">
    <property type="entry name" value="KINESIN_MOTOR_1"/>
    <property type="match status" value="1"/>
</dbReference>
<evidence type="ECO:0000313" key="10">
    <source>
        <dbReference type="EMBL" id="EPB88401.1"/>
    </source>
</evidence>
<feature type="coiled-coil region" evidence="7">
    <location>
        <begin position="555"/>
        <end position="617"/>
    </location>
</feature>
<evidence type="ECO:0000256" key="2">
    <source>
        <dbReference type="ARBA" id="ARBA00022490"/>
    </source>
</evidence>
<evidence type="ECO:0000256" key="3">
    <source>
        <dbReference type="ARBA" id="ARBA00022741"/>
    </source>
</evidence>
<evidence type="ECO:0000256" key="4">
    <source>
        <dbReference type="ARBA" id="ARBA00022840"/>
    </source>
</evidence>
<feature type="coiled-coil region" evidence="7">
    <location>
        <begin position="820"/>
        <end position="968"/>
    </location>
</feature>
<dbReference type="InterPro" id="IPR027640">
    <property type="entry name" value="Kinesin-like_fam"/>
</dbReference>
<evidence type="ECO:0000256" key="6">
    <source>
        <dbReference type="PROSITE-ProRule" id="PRU00283"/>
    </source>
</evidence>
<dbReference type="GO" id="GO:0007052">
    <property type="term" value="P:mitotic spindle organization"/>
    <property type="evidence" value="ECO:0007669"/>
    <property type="project" value="TreeGrafter"/>
</dbReference>
<dbReference type="OMA" id="WKTRATS"/>
<dbReference type="InParanoid" id="S2JDS6"/>
<feature type="compositionally biased region" description="Basic and acidic residues" evidence="8">
    <location>
        <begin position="1887"/>
        <end position="1898"/>
    </location>
</feature>
<keyword evidence="5 7" id="KW-0175">Coiled coil</keyword>
<feature type="compositionally biased region" description="Low complexity" evidence="8">
    <location>
        <begin position="271"/>
        <end position="287"/>
    </location>
</feature>
<feature type="compositionally biased region" description="Basic and acidic residues" evidence="8">
    <location>
        <begin position="1962"/>
        <end position="1973"/>
    </location>
</feature>
<feature type="compositionally biased region" description="Low complexity" evidence="8">
    <location>
        <begin position="1927"/>
        <end position="1946"/>
    </location>
</feature>
<comment type="subcellular location">
    <subcellularLocation>
        <location evidence="1">Cytoplasm</location>
    </subcellularLocation>
</comment>
<evidence type="ECO:0000256" key="1">
    <source>
        <dbReference type="ARBA" id="ARBA00004496"/>
    </source>
</evidence>
<dbReference type="EMBL" id="KE123951">
    <property type="protein sequence ID" value="EPB88401.1"/>
    <property type="molecule type" value="Genomic_DNA"/>
</dbReference>
<feature type="coiled-coil region" evidence="7">
    <location>
        <begin position="1790"/>
        <end position="1845"/>
    </location>
</feature>
<dbReference type="GO" id="GO:0003777">
    <property type="term" value="F:microtubule motor activity"/>
    <property type="evidence" value="ECO:0007669"/>
    <property type="project" value="InterPro"/>
</dbReference>
<dbReference type="eggNOG" id="KOG0244">
    <property type="taxonomic scope" value="Eukaryota"/>
</dbReference>
<feature type="region of interest" description="Disordered" evidence="8">
    <location>
        <begin position="1927"/>
        <end position="2004"/>
    </location>
</feature>
<evidence type="ECO:0000256" key="8">
    <source>
        <dbReference type="SAM" id="MobiDB-lite"/>
    </source>
</evidence>
<dbReference type="InterPro" id="IPR019821">
    <property type="entry name" value="Kinesin_motor_CS"/>
</dbReference>
<feature type="region of interest" description="Disordered" evidence="8">
    <location>
        <begin position="1712"/>
        <end position="1737"/>
    </location>
</feature>
<evidence type="ECO:0000256" key="7">
    <source>
        <dbReference type="SAM" id="Coils"/>
    </source>
</evidence>
<dbReference type="GO" id="GO:0008017">
    <property type="term" value="F:microtubule binding"/>
    <property type="evidence" value="ECO:0007669"/>
    <property type="project" value="InterPro"/>
</dbReference>
<feature type="domain" description="Kinesin motor" evidence="9">
    <location>
        <begin position="1"/>
        <end position="411"/>
    </location>
</feature>
<feature type="coiled-coil region" evidence="7">
    <location>
        <begin position="490"/>
        <end position="524"/>
    </location>
</feature>
<feature type="compositionally biased region" description="Low complexity" evidence="8">
    <location>
        <begin position="784"/>
        <end position="795"/>
    </location>
</feature>
<dbReference type="InterPro" id="IPR036961">
    <property type="entry name" value="Kinesin_motor_dom_sf"/>
</dbReference>
<dbReference type="SMART" id="SM00129">
    <property type="entry name" value="KISc"/>
    <property type="match status" value="1"/>
</dbReference>
<evidence type="ECO:0000256" key="5">
    <source>
        <dbReference type="ARBA" id="ARBA00023054"/>
    </source>
</evidence>
<feature type="compositionally biased region" description="Polar residues" evidence="8">
    <location>
        <begin position="1947"/>
        <end position="1961"/>
    </location>
</feature>
<dbReference type="PANTHER" id="PTHR47969">
    <property type="entry name" value="CHROMOSOME-ASSOCIATED KINESIN KIF4A-RELATED"/>
    <property type="match status" value="1"/>
</dbReference>
<feature type="region of interest" description="Disordered" evidence="8">
    <location>
        <begin position="1604"/>
        <end position="1633"/>
    </location>
</feature>
<dbReference type="GO" id="GO:0005524">
    <property type="term" value="F:ATP binding"/>
    <property type="evidence" value="ECO:0007669"/>
    <property type="project" value="UniProtKB-UniRule"/>
</dbReference>
<dbReference type="STRING" id="1220926.S2JDS6"/>